<evidence type="ECO:0000313" key="2">
    <source>
        <dbReference type="EMBL" id="MEK0085577.1"/>
    </source>
</evidence>
<evidence type="ECO:0000313" key="3">
    <source>
        <dbReference type="Proteomes" id="UP001375743"/>
    </source>
</evidence>
<comment type="caution">
    <text evidence="2">The sequence shown here is derived from an EMBL/GenBank/DDBJ whole genome shotgun (WGS) entry which is preliminary data.</text>
</comment>
<keyword evidence="1" id="KW-0732">Signal</keyword>
<reference evidence="2 3" key="1">
    <citation type="submission" date="2024-01" db="EMBL/GenBank/DDBJ databases">
        <title>Multi-omics insights into the function and evolution of sodium benzoate biodegradation pathways in Benzoatithermus flavus gen. nov., sp. nov. from hot spring.</title>
        <authorList>
            <person name="Hu C.-J."/>
            <person name="Li W.-J."/>
        </authorList>
    </citation>
    <scope>NUCLEOTIDE SEQUENCE [LARGE SCALE GENOMIC DNA]</scope>
    <source>
        <strain evidence="2 3">SYSU G07066</strain>
    </source>
</reference>
<protein>
    <submittedName>
        <fullName evidence="2">Uncharacterized protein</fullName>
    </submittedName>
</protein>
<name>A0ABU8Y064_9PROT</name>
<dbReference type="Proteomes" id="UP001375743">
    <property type="component" value="Unassembled WGS sequence"/>
</dbReference>
<dbReference type="EMBL" id="JBBLZC010000030">
    <property type="protein sequence ID" value="MEK0085577.1"/>
    <property type="molecule type" value="Genomic_DNA"/>
</dbReference>
<dbReference type="RefSeq" id="WP_418161427.1">
    <property type="nucleotide sequence ID" value="NZ_JBBLZC010000030.1"/>
</dbReference>
<keyword evidence="3" id="KW-1185">Reference proteome</keyword>
<feature type="chain" id="PRO_5045649724" evidence="1">
    <location>
        <begin position="23"/>
        <end position="136"/>
    </location>
</feature>
<sequence>MRALLLTTALATALVLPGLAGAQQSLPTEPPPNPQKVVPDQRLENVNQRLLTASEQLHKAAEDRDKDHAARALDYAYDTVQEVRSVFAGLPQDQRAPYDQAFAEAERTLKTKDPAASAEALKQLRERVLDLVAGKG</sequence>
<gene>
    <name evidence="2" type="ORF">U1T56_20685</name>
</gene>
<evidence type="ECO:0000256" key="1">
    <source>
        <dbReference type="SAM" id="SignalP"/>
    </source>
</evidence>
<proteinExistence type="predicted"/>
<feature type="signal peptide" evidence="1">
    <location>
        <begin position="1"/>
        <end position="22"/>
    </location>
</feature>
<organism evidence="2 3">
    <name type="scientific">Benzoatithermus flavus</name>
    <dbReference type="NCBI Taxonomy" id="3108223"/>
    <lineage>
        <taxon>Bacteria</taxon>
        <taxon>Pseudomonadati</taxon>
        <taxon>Pseudomonadota</taxon>
        <taxon>Alphaproteobacteria</taxon>
        <taxon>Geminicoccales</taxon>
        <taxon>Geminicoccaceae</taxon>
        <taxon>Benzoatithermus</taxon>
    </lineage>
</organism>
<accession>A0ABU8Y064</accession>